<accession>A0ABW5WSC9</accession>
<protein>
    <submittedName>
        <fullName evidence="1">Uncharacterized protein</fullName>
    </submittedName>
</protein>
<evidence type="ECO:0000313" key="2">
    <source>
        <dbReference type="Proteomes" id="UP001597519"/>
    </source>
</evidence>
<sequence>MIERTREERLNYIVDLRAHEIVEGVFKVVEKINNYEEEEIKITRTLRLNEINNMVIKIECDKKLQKLYFLTNKSVDTDIFDIDVDYHFNGTDRVEYEFKLSKTGNNGNTIFDTAKQIAGIIKNEIVEIIKDEECENEKEQLKNE</sequence>
<organism evidence="1 2">
    <name type="scientific">Corticicoccus populi</name>
    <dbReference type="NCBI Taxonomy" id="1812821"/>
    <lineage>
        <taxon>Bacteria</taxon>
        <taxon>Bacillati</taxon>
        <taxon>Bacillota</taxon>
        <taxon>Bacilli</taxon>
        <taxon>Bacillales</taxon>
        <taxon>Staphylococcaceae</taxon>
        <taxon>Corticicoccus</taxon>
    </lineage>
</organism>
<evidence type="ECO:0000313" key="1">
    <source>
        <dbReference type="EMBL" id="MFD2829219.1"/>
    </source>
</evidence>
<dbReference type="RefSeq" id="WP_377771028.1">
    <property type="nucleotide sequence ID" value="NZ_JBHUOQ010000001.1"/>
</dbReference>
<dbReference type="Proteomes" id="UP001597519">
    <property type="component" value="Unassembled WGS sequence"/>
</dbReference>
<proteinExistence type="predicted"/>
<reference evidence="2" key="1">
    <citation type="journal article" date="2019" name="Int. J. Syst. Evol. Microbiol.">
        <title>The Global Catalogue of Microorganisms (GCM) 10K type strain sequencing project: providing services to taxonomists for standard genome sequencing and annotation.</title>
        <authorList>
            <consortium name="The Broad Institute Genomics Platform"/>
            <consortium name="The Broad Institute Genome Sequencing Center for Infectious Disease"/>
            <person name="Wu L."/>
            <person name="Ma J."/>
        </authorList>
    </citation>
    <scope>NUCLEOTIDE SEQUENCE [LARGE SCALE GENOMIC DNA]</scope>
    <source>
        <strain evidence="2">KCTC 33575</strain>
    </source>
</reference>
<name>A0ABW5WSC9_9STAP</name>
<comment type="caution">
    <text evidence="1">The sequence shown here is derived from an EMBL/GenBank/DDBJ whole genome shotgun (WGS) entry which is preliminary data.</text>
</comment>
<keyword evidence="2" id="KW-1185">Reference proteome</keyword>
<dbReference type="EMBL" id="JBHUOQ010000001">
    <property type="protein sequence ID" value="MFD2829219.1"/>
    <property type="molecule type" value="Genomic_DNA"/>
</dbReference>
<gene>
    <name evidence="1" type="ORF">ACFSX4_01990</name>
</gene>